<keyword evidence="9" id="KW-0472">Membrane</keyword>
<evidence type="ECO:0000313" key="12">
    <source>
        <dbReference type="Proteomes" id="UP001592531"/>
    </source>
</evidence>
<feature type="compositionally biased region" description="Pro residues" evidence="8">
    <location>
        <begin position="11"/>
        <end position="22"/>
    </location>
</feature>
<keyword evidence="6" id="KW-0106">Calcium</keyword>
<dbReference type="CDD" id="cd04056">
    <property type="entry name" value="Peptidases_S53"/>
    <property type="match status" value="1"/>
</dbReference>
<dbReference type="Pfam" id="PF00082">
    <property type="entry name" value="Peptidase_S8"/>
    <property type="match status" value="1"/>
</dbReference>
<organism evidence="11 12">
    <name type="scientific">Streptacidiphilus cavernicola</name>
    <dbReference type="NCBI Taxonomy" id="3342716"/>
    <lineage>
        <taxon>Bacteria</taxon>
        <taxon>Bacillati</taxon>
        <taxon>Actinomycetota</taxon>
        <taxon>Actinomycetes</taxon>
        <taxon>Kitasatosporales</taxon>
        <taxon>Streptomycetaceae</taxon>
        <taxon>Streptacidiphilus</taxon>
    </lineage>
</organism>
<dbReference type="Proteomes" id="UP001592531">
    <property type="component" value="Unassembled WGS sequence"/>
</dbReference>
<sequence length="859" mass="88663">MSYPPYGENPQQPPHPQQPQNPNPYGRPQQPPPPGNPYGQQPPPPPGPYGRPQQPPPQNPNPYGRPQQPQQPPYPQQPNPYGRPQQPPPPQNPNPYGQPQYPPPQQPPYPQQPQYPQPGNPYGGQQQPPPPYGGAGRPPYGGPPQGPGGPGGPSGPGVGPGSPGGGGRRPRRSRKGLFVALGVVLAVIVAGTAYAMHGSGGSTPPVAGGGGTSNDGGTAWAPPVWATKANDIGPADPATVVTGTVYFAKASKEGAAAYAASVGTPGSPDYHHFLTPAEFHSKFASHANASQAVSQWVQQEGMKILSQDSESIQVSTTIAKVEQTLGIKIDRFKHGGKTDLSPTSQPRYPSDVGDYVASVTGLTTTSPVDQPPPPSVGKKKANAAKTATTLKPGSAVGPDTAVKPDTSSGQDCSSYYGEFPATGYPAAPGTGETPPMYLCGYTPSQLRSAYGVTASGLTGKGLTIAVVDAYSSPTIQSDLAAYDKAAGLPPVQLTVVEPSSYDAGSTATDAENWYGEETLDIEAVHTIAPDAKIVYYAARSTDNADLDNPLHTIVEQHSADIVTCSWGSPENAGDQNNFAAETQIFEQGAAEGISFDFSTGDDGDSTVGANPSSRPVVQSPADNPWVTAVGGTSLGIGAHGQYAWETGWGGKQFKLSGNSWDTSRAVFDGAAGGGNSGIFPQPDYQKGVVPDALAKVANPGQAGRELPDVAMLADPRTGFMIGMSQGTVSSHPSGDGVTFTVSGTSFGFVPVGGTSLASPLFAGMEALAAQAAGGDPLGYANPVLYKLYGSAQFRDILPKPQALGHDPYQVAPDQNGDPVLAVGDTDTSLRTTKGYDDVTGIGSPSPSFLTWFKDHPKGS</sequence>
<evidence type="ECO:0000256" key="8">
    <source>
        <dbReference type="SAM" id="MobiDB-lite"/>
    </source>
</evidence>
<feature type="transmembrane region" description="Helical" evidence="9">
    <location>
        <begin position="177"/>
        <end position="196"/>
    </location>
</feature>
<evidence type="ECO:0000256" key="1">
    <source>
        <dbReference type="ARBA" id="ARBA00001913"/>
    </source>
</evidence>
<dbReference type="SMART" id="SM00944">
    <property type="entry name" value="Pro-kuma_activ"/>
    <property type="match status" value="1"/>
</dbReference>
<keyword evidence="9" id="KW-0812">Transmembrane</keyword>
<keyword evidence="7" id="KW-0865">Zymogen</keyword>
<dbReference type="PANTHER" id="PTHR14218:SF15">
    <property type="entry name" value="TRIPEPTIDYL-PEPTIDASE 1"/>
    <property type="match status" value="1"/>
</dbReference>
<feature type="compositionally biased region" description="Pro residues" evidence="8">
    <location>
        <begin position="29"/>
        <end position="60"/>
    </location>
</feature>
<dbReference type="Gene3D" id="3.40.50.200">
    <property type="entry name" value="Peptidase S8/S53 domain"/>
    <property type="match status" value="1"/>
</dbReference>
<dbReference type="InterPro" id="IPR030400">
    <property type="entry name" value="Sedolisin_dom"/>
</dbReference>
<dbReference type="EMBL" id="JBHFAB010000044">
    <property type="protein sequence ID" value="MFC1421527.1"/>
    <property type="molecule type" value="Genomic_DNA"/>
</dbReference>
<evidence type="ECO:0000259" key="10">
    <source>
        <dbReference type="PROSITE" id="PS51695"/>
    </source>
</evidence>
<feature type="domain" description="Peptidase S53" evidence="10">
    <location>
        <begin position="440"/>
        <end position="856"/>
    </location>
</feature>
<comment type="cofactor">
    <cofactor evidence="1">
        <name>Ca(2+)</name>
        <dbReference type="ChEBI" id="CHEBI:29108"/>
    </cofactor>
</comment>
<dbReference type="PROSITE" id="PS51695">
    <property type="entry name" value="SEDOLISIN"/>
    <property type="match status" value="1"/>
</dbReference>
<dbReference type="SUPFAM" id="SSF54897">
    <property type="entry name" value="Protease propeptides/inhibitors"/>
    <property type="match status" value="1"/>
</dbReference>
<feature type="region of interest" description="Disordered" evidence="8">
    <location>
        <begin position="1"/>
        <end position="172"/>
    </location>
</feature>
<dbReference type="InterPro" id="IPR000209">
    <property type="entry name" value="Peptidase_S8/S53_dom"/>
</dbReference>
<protein>
    <submittedName>
        <fullName evidence="11">Protease pro-enzyme activation domain-containing protein</fullName>
    </submittedName>
</protein>
<evidence type="ECO:0000256" key="4">
    <source>
        <dbReference type="ARBA" id="ARBA00022801"/>
    </source>
</evidence>
<feature type="region of interest" description="Disordered" evidence="8">
    <location>
        <begin position="362"/>
        <end position="409"/>
    </location>
</feature>
<keyword evidence="12" id="KW-1185">Reference proteome</keyword>
<feature type="compositionally biased region" description="Gly residues" evidence="8">
    <location>
        <begin position="148"/>
        <end position="167"/>
    </location>
</feature>
<reference evidence="11 12" key="1">
    <citation type="submission" date="2024-09" db="EMBL/GenBank/DDBJ databases">
        <authorList>
            <person name="Lee S.D."/>
        </authorList>
    </citation>
    <scope>NUCLEOTIDE SEQUENCE [LARGE SCALE GENOMIC DNA]</scope>
    <source>
        <strain evidence="11 12">N8-3</strain>
    </source>
</reference>
<accession>A0ABV6W6A5</accession>
<evidence type="ECO:0000313" key="11">
    <source>
        <dbReference type="EMBL" id="MFC1421527.1"/>
    </source>
</evidence>
<proteinExistence type="predicted"/>
<evidence type="ECO:0000256" key="5">
    <source>
        <dbReference type="ARBA" id="ARBA00022825"/>
    </source>
</evidence>
<dbReference type="InterPro" id="IPR036852">
    <property type="entry name" value="Peptidase_S8/S53_dom_sf"/>
</dbReference>
<keyword evidence="2 11" id="KW-0645">Protease</keyword>
<comment type="caution">
    <text evidence="11">The sequence shown here is derived from an EMBL/GenBank/DDBJ whole genome shotgun (WGS) entry which is preliminary data.</text>
</comment>
<dbReference type="RefSeq" id="WP_380544923.1">
    <property type="nucleotide sequence ID" value="NZ_JBHFAB010000044.1"/>
</dbReference>
<keyword evidence="5" id="KW-0720">Serine protease</keyword>
<evidence type="ECO:0000256" key="2">
    <source>
        <dbReference type="ARBA" id="ARBA00022670"/>
    </source>
</evidence>
<evidence type="ECO:0000256" key="6">
    <source>
        <dbReference type="ARBA" id="ARBA00022837"/>
    </source>
</evidence>
<feature type="region of interest" description="Disordered" evidence="8">
    <location>
        <begin position="595"/>
        <end position="623"/>
    </location>
</feature>
<evidence type="ECO:0000256" key="9">
    <source>
        <dbReference type="SAM" id="Phobius"/>
    </source>
</evidence>
<name>A0ABV6W6A5_9ACTN</name>
<dbReference type="PROSITE" id="PS00138">
    <property type="entry name" value="SUBTILASE_SER"/>
    <property type="match status" value="1"/>
</dbReference>
<keyword evidence="4" id="KW-0378">Hydrolase</keyword>
<dbReference type="InterPro" id="IPR015366">
    <property type="entry name" value="S53_propep"/>
</dbReference>
<feature type="compositionally biased region" description="Pro residues" evidence="8">
    <location>
        <begin position="69"/>
        <end position="78"/>
    </location>
</feature>
<dbReference type="PANTHER" id="PTHR14218">
    <property type="entry name" value="PROTEASE S8 TRIPEPTIDYL PEPTIDASE I CLN2"/>
    <property type="match status" value="1"/>
</dbReference>
<dbReference type="Pfam" id="PF09286">
    <property type="entry name" value="Pro-kuma_activ"/>
    <property type="match status" value="1"/>
</dbReference>
<keyword evidence="9" id="KW-1133">Transmembrane helix</keyword>
<evidence type="ECO:0000256" key="7">
    <source>
        <dbReference type="ARBA" id="ARBA00023145"/>
    </source>
</evidence>
<keyword evidence="3" id="KW-0479">Metal-binding</keyword>
<gene>
    <name evidence="11" type="ORF">ACEZDE_33520</name>
</gene>
<dbReference type="InterPro" id="IPR023828">
    <property type="entry name" value="Peptidase_S8_Ser-AS"/>
</dbReference>
<dbReference type="GO" id="GO:0006508">
    <property type="term" value="P:proteolysis"/>
    <property type="evidence" value="ECO:0007669"/>
    <property type="project" value="UniProtKB-KW"/>
</dbReference>
<dbReference type="InterPro" id="IPR050819">
    <property type="entry name" value="Tripeptidyl-peptidase_I"/>
</dbReference>
<dbReference type="CDD" id="cd11377">
    <property type="entry name" value="Pro-peptidase_S53"/>
    <property type="match status" value="1"/>
</dbReference>
<dbReference type="GO" id="GO:0008233">
    <property type="term" value="F:peptidase activity"/>
    <property type="evidence" value="ECO:0007669"/>
    <property type="project" value="UniProtKB-KW"/>
</dbReference>
<evidence type="ECO:0000256" key="3">
    <source>
        <dbReference type="ARBA" id="ARBA00022723"/>
    </source>
</evidence>
<dbReference type="SUPFAM" id="SSF52743">
    <property type="entry name" value="Subtilisin-like"/>
    <property type="match status" value="1"/>
</dbReference>
<feature type="compositionally biased region" description="Pro residues" evidence="8">
    <location>
        <begin position="100"/>
        <end position="119"/>
    </location>
</feature>
<feature type="compositionally biased region" description="Polar residues" evidence="8">
    <location>
        <begin position="607"/>
        <end position="616"/>
    </location>
</feature>